<dbReference type="InterPro" id="IPR002563">
    <property type="entry name" value="Flavin_Rdtase-like_dom"/>
</dbReference>
<dbReference type="SMART" id="SM00903">
    <property type="entry name" value="Flavin_Reduct"/>
    <property type="match status" value="1"/>
</dbReference>
<evidence type="ECO:0000313" key="3">
    <source>
        <dbReference type="EMBL" id="AAZ97596.1"/>
    </source>
</evidence>
<accession>Q3SID2</accession>
<name>Q3SID2_THIDA</name>
<dbReference type="GO" id="GO:0042602">
    <property type="term" value="F:riboflavin reductase (NADPH) activity"/>
    <property type="evidence" value="ECO:0007669"/>
    <property type="project" value="TreeGrafter"/>
</dbReference>
<dbReference type="EMBL" id="CP000116">
    <property type="protein sequence ID" value="AAZ97596.1"/>
    <property type="molecule type" value="Genomic_DNA"/>
</dbReference>
<feature type="domain" description="Flavin reductase like" evidence="2">
    <location>
        <begin position="11"/>
        <end position="158"/>
    </location>
</feature>
<organism evidence="3 4">
    <name type="scientific">Thiobacillus denitrificans (strain ATCC 25259 / T1)</name>
    <dbReference type="NCBI Taxonomy" id="292415"/>
    <lineage>
        <taxon>Bacteria</taxon>
        <taxon>Pseudomonadati</taxon>
        <taxon>Pseudomonadota</taxon>
        <taxon>Betaproteobacteria</taxon>
        <taxon>Nitrosomonadales</taxon>
        <taxon>Thiobacillaceae</taxon>
        <taxon>Thiobacillus</taxon>
    </lineage>
</organism>
<dbReference type="RefSeq" id="WP_011312155.1">
    <property type="nucleotide sequence ID" value="NC_007404.1"/>
</dbReference>
<dbReference type="SUPFAM" id="SSF50475">
    <property type="entry name" value="FMN-binding split barrel"/>
    <property type="match status" value="1"/>
</dbReference>
<dbReference type="Proteomes" id="UP000008291">
    <property type="component" value="Chromosome"/>
</dbReference>
<dbReference type="PANTHER" id="PTHR30466">
    <property type="entry name" value="FLAVIN REDUCTASE"/>
    <property type="match status" value="1"/>
</dbReference>
<dbReference type="GO" id="GO:0010181">
    <property type="term" value="F:FMN binding"/>
    <property type="evidence" value="ECO:0007669"/>
    <property type="project" value="InterPro"/>
</dbReference>
<dbReference type="HOGENOM" id="CLU_059021_4_2_4"/>
<gene>
    <name evidence="3" type="ordered locus">Tbd_1643</name>
</gene>
<dbReference type="Pfam" id="PF01613">
    <property type="entry name" value="Flavin_Reduct"/>
    <property type="match status" value="1"/>
</dbReference>
<evidence type="ECO:0000259" key="2">
    <source>
        <dbReference type="SMART" id="SM00903"/>
    </source>
</evidence>
<dbReference type="InterPro" id="IPR050268">
    <property type="entry name" value="NADH-dep_flavin_reductase"/>
</dbReference>
<dbReference type="Gene3D" id="2.30.110.10">
    <property type="entry name" value="Electron Transport, Fmn-binding Protein, Chain A"/>
    <property type="match status" value="1"/>
</dbReference>
<dbReference type="PANTHER" id="PTHR30466:SF1">
    <property type="entry name" value="FMN REDUCTASE (NADH) RUTF"/>
    <property type="match status" value="1"/>
</dbReference>
<evidence type="ECO:0000256" key="1">
    <source>
        <dbReference type="ARBA" id="ARBA00023002"/>
    </source>
</evidence>
<keyword evidence="4" id="KW-1185">Reference proteome</keyword>
<keyword evidence="1" id="KW-0560">Oxidoreductase</keyword>
<sequence length="170" mass="18106">MSLENPVKRLFMTLTQGVYVVGVVDDGRYNAFTASSVMQVSLQPPMLALAVNPGNASYPLLIAGGIFAVTVLQSDQAALADRFGNLSAKDDDKLAGVAWHDSVSGAPVLDEGLSYFDCRVISKLPAGDHVVILAEVTGGEFLQPRGRPLRYDELGDLDGSNELLPDRLGD</sequence>
<dbReference type="KEGG" id="tbd:Tbd_1643"/>
<dbReference type="OrthoDB" id="9792858at2"/>
<dbReference type="eggNOG" id="COG1853">
    <property type="taxonomic scope" value="Bacteria"/>
</dbReference>
<reference evidence="3 4" key="1">
    <citation type="journal article" date="2006" name="J. Bacteriol.">
        <title>The genome sequence of the obligately chemolithoautotrophic, facultatively anaerobic bacterium Thiobacillus denitrificans.</title>
        <authorList>
            <person name="Beller H.R."/>
            <person name="Chain P.S."/>
            <person name="Letain T.E."/>
            <person name="Chakicherla A."/>
            <person name="Larimer F.W."/>
            <person name="Richardson P.M."/>
            <person name="Coleman M.A."/>
            <person name="Wood A.P."/>
            <person name="Kelly D.P."/>
        </authorList>
    </citation>
    <scope>NUCLEOTIDE SEQUENCE [LARGE SCALE GENOMIC DNA]</scope>
    <source>
        <strain evidence="3 4">ATCC 25259</strain>
    </source>
</reference>
<dbReference type="AlphaFoldDB" id="Q3SID2"/>
<dbReference type="InterPro" id="IPR012349">
    <property type="entry name" value="Split_barrel_FMN-bd"/>
</dbReference>
<protein>
    <submittedName>
        <fullName evidence="3">Flavin reductase-like protein</fullName>
    </submittedName>
</protein>
<proteinExistence type="predicted"/>
<dbReference type="STRING" id="292415.Tbd_1643"/>
<evidence type="ECO:0000313" key="4">
    <source>
        <dbReference type="Proteomes" id="UP000008291"/>
    </source>
</evidence>